<evidence type="ECO:0000259" key="2">
    <source>
        <dbReference type="Pfam" id="PF07593"/>
    </source>
</evidence>
<organism evidence="3 4">
    <name type="scientific">Fibrella aquatilis</name>
    <dbReference type="NCBI Taxonomy" id="2817059"/>
    <lineage>
        <taxon>Bacteria</taxon>
        <taxon>Pseudomonadati</taxon>
        <taxon>Bacteroidota</taxon>
        <taxon>Cytophagia</taxon>
        <taxon>Cytophagales</taxon>
        <taxon>Spirosomataceae</taxon>
        <taxon>Fibrella</taxon>
    </lineage>
</organism>
<comment type="caution">
    <text evidence="3">The sequence shown here is derived from an EMBL/GenBank/DDBJ whole genome shotgun (WGS) entry which is preliminary data.</text>
</comment>
<dbReference type="SUPFAM" id="SSF69318">
    <property type="entry name" value="Integrin alpha N-terminal domain"/>
    <property type="match status" value="3"/>
</dbReference>
<gene>
    <name evidence="3" type="ORF">J2I48_13005</name>
</gene>
<protein>
    <submittedName>
        <fullName evidence="3">VCBS repeat-containing protein</fullName>
    </submittedName>
</protein>
<name>A0A939G4U8_9BACT</name>
<dbReference type="PANTHER" id="PTHR16026">
    <property type="entry name" value="CARTILAGE ACIDIC PROTEIN 1"/>
    <property type="match status" value="1"/>
</dbReference>
<dbReference type="EMBL" id="JAFMYU010000009">
    <property type="protein sequence ID" value="MBO0931921.1"/>
    <property type="molecule type" value="Genomic_DNA"/>
</dbReference>
<dbReference type="Gene3D" id="2.130.10.130">
    <property type="entry name" value="Integrin alpha, N-terminal"/>
    <property type="match status" value="4"/>
</dbReference>
<dbReference type="RefSeq" id="WP_207335889.1">
    <property type="nucleotide sequence ID" value="NZ_JAFMYU010000009.1"/>
</dbReference>
<evidence type="ECO:0000313" key="4">
    <source>
        <dbReference type="Proteomes" id="UP000664795"/>
    </source>
</evidence>
<feature type="domain" description="ASPIC/UnbV" evidence="2">
    <location>
        <begin position="544"/>
        <end position="616"/>
    </location>
</feature>
<dbReference type="AlphaFoldDB" id="A0A939G4U8"/>
<dbReference type="PANTHER" id="PTHR16026:SF0">
    <property type="entry name" value="CARTILAGE ACIDIC PROTEIN 1"/>
    <property type="match status" value="1"/>
</dbReference>
<evidence type="ECO:0000313" key="3">
    <source>
        <dbReference type="EMBL" id="MBO0931921.1"/>
    </source>
</evidence>
<dbReference type="InterPro" id="IPR013517">
    <property type="entry name" value="FG-GAP"/>
</dbReference>
<accession>A0A939G4U8</accession>
<sequence length="1206" mass="132677">MCLTQRLLPWLSLLLLVAGCNQKPRFERLTPAETGIDFANTIVEDDSLNVLDFEYIFNGGGVAVGDVNNDGLPDVFFSGSQVPNRLYLNRSDGSKIRFEDVTKQTGLLTPHRWSTGVSLVDINADGLLDIYVCTINPKRGATGAANQFFINQGIGRDGLPHYRDLAPQLGLDDRGYSTQAAFFDYDRDGDLDMYLLTNALEGYNRNQPRGPVRDGSGKSTDRLYRNDQGRFRNVSQQAGITIEGWGLGVAVADINEDGWPDVYCANDFQSNDLLWINNQDGTFSNRLTDYMKHGSYNAMGLDIADLNNDGHPELMTLDMMPDDNRRQKSMFGPHNPDRYQMGLDRGYAPQFVRNALQLNRGLVRGRDGRMQISFSEVGQLSGVAATDWSWSTLMADFDNDGLRDIFITNGYPRDITDLDFVAYSSQSQSTYFASDAKTDNKTKEKLTELIGVKKSNFMYHNRGDMAFDDVTEAWGLSIPSFSNGAAYADLDNDGDLDIITNNINGTAFVYRNRTDERSAKAEANKASGHYLRVNLVGEPGNPAGFGATVAVHYAGPNNTRQRQISEQSPYRGYVSTVESTVHFGLGAVDRVDTVLVRWLDGRTSRLVNLPANQVVTVRQREARVDPPPSAHPVEPLFVELTANNPIPFVQRENPFVDFKQQVLLPHLYSRNGPGMAVGDADGNGLDDVYVGGAALMNKAFFYQMTPGTFTQKPLMVGQRRNLADEMGSLLFDADGDGDLDLYVVCGGNEWLPNDPRYQDRLYRNDGPRGHGRGADGLPLFRADSAALPDTRASGSCVVAADYDRDGDLDLFVGGRVTPHSYPLPPRSYLLRNDSGPGTGVKFTDVTDRVAPGLSGIGMVTSALWSDFDTDGQIDLVVAGEFMPICFIKNQAGKLKVSPTNLPAGWWNSLTAGDFDNDGDIDYVAGNMGVNSRFKASAAQPISVYAKDYDQNGTLDPVMCQYIQGKCYPAHPRDQLAEQVPSLKKRFTSYAQYGEMTFDQLLRPDDMHGVYVATATEFSSSYIENQGKAGFRIRPLPMMAQAAPVFGMLTDDYDNDGNLDLLLIGNSYATDVQVGRYDAGKGLLLRGNGRGGFSAQTLARSGLCADRDAKSLVCVSTGPGQSLLLVGNNSDTLQTFQPTTRTARQITLRPDEYAATWQKADGRTHRAEVYTGSGYLAQSSRVLTVGQHPRDVTVLTYKGQRRRIVVR</sequence>
<dbReference type="InterPro" id="IPR011519">
    <property type="entry name" value="UnbV_ASPIC"/>
</dbReference>
<dbReference type="Proteomes" id="UP000664795">
    <property type="component" value="Unassembled WGS sequence"/>
</dbReference>
<keyword evidence="4" id="KW-1185">Reference proteome</keyword>
<reference evidence="3 4" key="1">
    <citation type="submission" date="2021-03" db="EMBL/GenBank/DDBJ databases">
        <title>Fibrella sp. HMF5036 genome sequencing and assembly.</title>
        <authorList>
            <person name="Kang H."/>
            <person name="Kim H."/>
            <person name="Bae S."/>
            <person name="Joh K."/>
        </authorList>
    </citation>
    <scope>NUCLEOTIDE SEQUENCE [LARGE SCALE GENOMIC DNA]</scope>
    <source>
        <strain evidence="3 4">HMF5036</strain>
    </source>
</reference>
<proteinExistence type="predicted"/>
<dbReference type="Pfam" id="PF07593">
    <property type="entry name" value="UnbV_ASPIC"/>
    <property type="match status" value="1"/>
</dbReference>
<dbReference type="Pfam" id="PF13517">
    <property type="entry name" value="FG-GAP_3"/>
    <property type="match status" value="5"/>
</dbReference>
<dbReference type="InterPro" id="IPR028994">
    <property type="entry name" value="Integrin_alpha_N"/>
</dbReference>
<keyword evidence="1" id="KW-0732">Signal</keyword>
<dbReference type="PROSITE" id="PS51257">
    <property type="entry name" value="PROKAR_LIPOPROTEIN"/>
    <property type="match status" value="1"/>
</dbReference>
<evidence type="ECO:0000256" key="1">
    <source>
        <dbReference type="ARBA" id="ARBA00022729"/>
    </source>
</evidence>
<dbReference type="InterPro" id="IPR027039">
    <property type="entry name" value="Crtac1"/>
</dbReference>